<dbReference type="PANTHER" id="PTHR46211">
    <property type="entry name" value="GLYCEROPHOSPHORYL DIESTER PHOSPHODIESTERASE"/>
    <property type="match status" value="1"/>
</dbReference>
<evidence type="ECO:0000313" key="2">
    <source>
        <dbReference type="EMBL" id="KOO04686.1"/>
    </source>
</evidence>
<dbReference type="EMBL" id="LHPJ01000005">
    <property type="protein sequence ID" value="KOO04686.1"/>
    <property type="molecule type" value="Genomic_DNA"/>
</dbReference>
<dbReference type="Proteomes" id="UP000037515">
    <property type="component" value="Unassembled WGS sequence"/>
</dbReference>
<dbReference type="PROSITE" id="PS51704">
    <property type="entry name" value="GP_PDE"/>
    <property type="match status" value="1"/>
</dbReference>
<dbReference type="GO" id="GO:0006629">
    <property type="term" value="P:lipid metabolic process"/>
    <property type="evidence" value="ECO:0007669"/>
    <property type="project" value="InterPro"/>
</dbReference>
<dbReference type="STRING" id="693.AKJ17_04355"/>
<dbReference type="SUPFAM" id="SSF51695">
    <property type="entry name" value="PLC-like phosphodiesterases"/>
    <property type="match status" value="1"/>
</dbReference>
<dbReference type="PATRIC" id="fig|693.5.peg.882"/>
<dbReference type="InterPro" id="IPR030395">
    <property type="entry name" value="GP_PDE_dom"/>
</dbReference>
<organism evidence="2 3">
    <name type="scientific">Vibrio nereis</name>
    <dbReference type="NCBI Taxonomy" id="693"/>
    <lineage>
        <taxon>Bacteria</taxon>
        <taxon>Pseudomonadati</taxon>
        <taxon>Pseudomonadota</taxon>
        <taxon>Gammaproteobacteria</taxon>
        <taxon>Vibrionales</taxon>
        <taxon>Vibrionaceae</taxon>
        <taxon>Vibrio</taxon>
    </lineage>
</organism>
<gene>
    <name evidence="2" type="ORF">AKJ17_04355</name>
</gene>
<dbReference type="InterPro" id="IPR017946">
    <property type="entry name" value="PLC-like_Pdiesterase_TIM-brl"/>
</dbReference>
<dbReference type="AlphaFoldDB" id="A0A0M0HRJ5"/>
<dbReference type="GO" id="GO:0008081">
    <property type="term" value="F:phosphoric diester hydrolase activity"/>
    <property type="evidence" value="ECO:0007669"/>
    <property type="project" value="InterPro"/>
</dbReference>
<dbReference type="Gene3D" id="3.20.20.190">
    <property type="entry name" value="Phosphatidylinositol (PI) phosphodiesterase"/>
    <property type="match status" value="1"/>
</dbReference>
<reference evidence="3" key="1">
    <citation type="submission" date="2015-08" db="EMBL/GenBank/DDBJ databases">
        <title>Vibrio galatheae sp. nov., a novel member of the Vibrionaceae family isolated from the Solomon Islands.</title>
        <authorList>
            <person name="Giubergia S."/>
            <person name="Machado H."/>
            <person name="Mateiu R.V."/>
            <person name="Gram L."/>
        </authorList>
    </citation>
    <scope>NUCLEOTIDE SEQUENCE [LARGE SCALE GENOMIC DNA]</scope>
    <source>
        <strain evidence="3">DSM 19584</strain>
    </source>
</reference>
<dbReference type="PROSITE" id="PS50007">
    <property type="entry name" value="PIPLC_X_DOMAIN"/>
    <property type="match status" value="1"/>
</dbReference>
<evidence type="ECO:0000259" key="1">
    <source>
        <dbReference type="PROSITE" id="PS51704"/>
    </source>
</evidence>
<accession>A0A0M0HRJ5</accession>
<dbReference type="CDD" id="cd08562">
    <property type="entry name" value="GDPD_EcUgpQ_like"/>
    <property type="match status" value="1"/>
</dbReference>
<dbReference type="Pfam" id="PF03009">
    <property type="entry name" value="GDPD"/>
    <property type="match status" value="1"/>
</dbReference>
<name>A0A0M0HRJ5_VIBNE</name>
<sequence length="251" mass="28615">MDEIMNLTAHRGLSSLAPENTLGAFQMAIDFGCQWIEIDVQLSQDFVPVVIHDQTVDRCTNGKGKVADLTWHELRILDAGSWFDEDFHREHIPSLAETLTLVKNAGIHLNIELKIYPEDDVELLCERVAQIVTESEISSEQLLFSSFSTEALISIAQHLPEVKRGHLWQEIPEAPETTLQQIDAYSVHCDYRYLTEQQAKHIKSMGYQLFCYTANVPQQVEAHWQWGVDMMITDMPQRYCDATTPEPALNA</sequence>
<dbReference type="PANTHER" id="PTHR46211:SF1">
    <property type="entry name" value="GLYCEROPHOSPHODIESTER PHOSPHODIESTERASE, CYTOPLASMIC"/>
    <property type="match status" value="1"/>
</dbReference>
<keyword evidence="3" id="KW-1185">Reference proteome</keyword>
<proteinExistence type="predicted"/>
<protein>
    <submittedName>
        <fullName evidence="2">Glycerophosphodiester phosphodiesterase</fullName>
    </submittedName>
</protein>
<evidence type="ECO:0000313" key="3">
    <source>
        <dbReference type="Proteomes" id="UP000037515"/>
    </source>
</evidence>
<feature type="domain" description="GP-PDE" evidence="1">
    <location>
        <begin position="5"/>
        <end position="243"/>
    </location>
</feature>
<comment type="caution">
    <text evidence="2">The sequence shown here is derived from an EMBL/GenBank/DDBJ whole genome shotgun (WGS) entry which is preliminary data.</text>
</comment>